<evidence type="ECO:0000259" key="5">
    <source>
        <dbReference type="Pfam" id="PF01055"/>
    </source>
</evidence>
<dbReference type="CDD" id="cd14752">
    <property type="entry name" value="GH31_N"/>
    <property type="match status" value="1"/>
</dbReference>
<keyword evidence="10" id="KW-1185">Reference proteome</keyword>
<comment type="similarity">
    <text evidence="1 4">Belongs to the glycosyl hydrolase 31 family.</text>
</comment>
<dbReference type="Gene3D" id="3.20.20.80">
    <property type="entry name" value="Glycosidases"/>
    <property type="match status" value="2"/>
</dbReference>
<dbReference type="Proteomes" id="UP000602284">
    <property type="component" value="Unassembled WGS sequence"/>
</dbReference>
<evidence type="ECO:0000259" key="6">
    <source>
        <dbReference type="Pfam" id="PF13802"/>
    </source>
</evidence>
<dbReference type="InterPro" id="IPR013780">
    <property type="entry name" value="Glyco_hydro_b"/>
</dbReference>
<dbReference type="InterPro" id="IPR025887">
    <property type="entry name" value="Glyco_hydro_31_N_dom"/>
</dbReference>
<dbReference type="PROSITE" id="PS00129">
    <property type="entry name" value="GLYCOSYL_HYDROL_F31_1"/>
    <property type="match status" value="1"/>
</dbReference>
<dbReference type="SUPFAM" id="SSF51011">
    <property type="entry name" value="Glycosyl hydrolase domain"/>
    <property type="match status" value="1"/>
</dbReference>
<sequence length="774" mass="87339">MEGSEQIKPELHKSTTGVEYISAGDIRDFEKSGDTYLFHSDNAVVSVQFLTPALFRFKLVRKSRPLQLEFSRVIEPAAAASRAEVVFTAHEDSYELKTAALTVTLTKAPFGLTVRDAQGRVISEDEANGYGWTKEHLLFSTKKAQGENYYGFGEKTGDLNKKGTVQSMWNTDVYAPHVPEIVELYQSIPFLLAAKGESVYGLFLDNPGKTEFDLNGGETYRISCHTGDLEYYFLYGPTMKDVVGQYTFLTGRMPIPPKWAIGYHQSRYSYETDLEVRELAQNFRNKEIPCDVIYLDIHYMDEYRVFTWHPTRFPQPQKLLGDLRKDGFRIVPIVDPGVKKDAKYIVYREGVTHEHFCKYLEGQTYTGVVWPGESAFPDFTNTETQKWWGAKHAGFVADGIEGIWNDMNEPAIFNETKTMDLEVMHGNDGDPKTHGELHNHYGLLMSKATYEGLKEQLDGKRPFVLTRAGYSSIQKYAAVWTGDNRSFWEHLAMSVPMILNMGLSGIAFAGADVGGFAHHTNGELLARWTQVGAFLPYFRNHSAIGFARQEPWSFGEEFEAVVKKYIEMRYVFLPHLYTLFHEASVSGLPVVRPLVLEYPQDPKTYNMSDEFLFGDSILIAPITQPGTDHRAVYLPAGTWVDYHTGEVHEGGRTILAHAPLDVLPMYVKQGAVFATGNVVQHSGEKQDITFHVYAGTGSYSFYEDDAETFAYQDGAYNLLRLEQRVEGSQLLLTWTEEHSGYESADQLTFQIHLQGGRTETHTVSKAAGNLAITL</sequence>
<proteinExistence type="inferred from homology"/>
<dbReference type="InterPro" id="IPR000322">
    <property type="entry name" value="Glyco_hydro_31_TIM"/>
</dbReference>
<accession>A0ABS1J9Q6</accession>
<evidence type="ECO:0000259" key="8">
    <source>
        <dbReference type="Pfam" id="PF21365"/>
    </source>
</evidence>
<dbReference type="Pfam" id="PF01055">
    <property type="entry name" value="Glyco_hydro_31_2nd"/>
    <property type="match status" value="1"/>
</dbReference>
<dbReference type="Pfam" id="PF17137">
    <property type="entry name" value="DUF5110"/>
    <property type="match status" value="1"/>
</dbReference>
<dbReference type="Gene3D" id="2.60.40.1180">
    <property type="entry name" value="Golgi alpha-mannosidase II"/>
    <property type="match status" value="2"/>
</dbReference>
<feature type="domain" description="Glycoside hydrolase family 31 N-terminal" evidence="6">
    <location>
        <begin position="45"/>
        <end position="213"/>
    </location>
</feature>
<dbReference type="InterPro" id="IPR011013">
    <property type="entry name" value="Gal_mutarotase_sf_dom"/>
</dbReference>
<reference evidence="9 10" key="1">
    <citation type="submission" date="2021-01" db="EMBL/GenBank/DDBJ databases">
        <title>Tumebacillus sp. strain ITR2 16S ribosomal RNA gene Genome sequencing and assembly.</title>
        <authorList>
            <person name="Kang M."/>
        </authorList>
    </citation>
    <scope>NUCLEOTIDE SEQUENCE [LARGE SCALE GENOMIC DNA]</scope>
    <source>
        <strain evidence="9 10">ITR2</strain>
    </source>
</reference>
<dbReference type="InterPro" id="IPR030459">
    <property type="entry name" value="Glyco_hydro_31_CS"/>
</dbReference>
<dbReference type="SUPFAM" id="SSF74650">
    <property type="entry name" value="Galactose mutarotase-like"/>
    <property type="match status" value="1"/>
</dbReference>
<dbReference type="SUPFAM" id="SSF51445">
    <property type="entry name" value="(Trans)glycosidases"/>
    <property type="match status" value="1"/>
</dbReference>
<keyword evidence="2 4" id="KW-0378">Hydrolase</keyword>
<feature type="domain" description="DUF5110" evidence="7">
    <location>
        <begin position="688"/>
        <end position="752"/>
    </location>
</feature>
<organism evidence="9 10">
    <name type="scientific">Tumebacillus amylolyticus</name>
    <dbReference type="NCBI Taxonomy" id="2801339"/>
    <lineage>
        <taxon>Bacteria</taxon>
        <taxon>Bacillati</taxon>
        <taxon>Bacillota</taxon>
        <taxon>Bacilli</taxon>
        <taxon>Bacillales</taxon>
        <taxon>Alicyclobacillaceae</taxon>
        <taxon>Tumebacillus</taxon>
    </lineage>
</organism>
<evidence type="ECO:0000259" key="7">
    <source>
        <dbReference type="Pfam" id="PF17137"/>
    </source>
</evidence>
<dbReference type="InterPro" id="IPR017853">
    <property type="entry name" value="GH"/>
</dbReference>
<feature type="domain" description="Glycosyl hydrolase family 31 C-terminal" evidence="8">
    <location>
        <begin position="587"/>
        <end position="672"/>
    </location>
</feature>
<dbReference type="PROSITE" id="PS00707">
    <property type="entry name" value="GLYCOSYL_HYDROL_F31_2"/>
    <property type="match status" value="1"/>
</dbReference>
<evidence type="ECO:0000313" key="10">
    <source>
        <dbReference type="Proteomes" id="UP000602284"/>
    </source>
</evidence>
<dbReference type="InterPro" id="IPR033403">
    <property type="entry name" value="DUF5110"/>
</dbReference>
<gene>
    <name evidence="9" type="ORF">JJB07_10095</name>
</gene>
<name>A0ABS1J9Q6_9BACL</name>
<evidence type="ECO:0000313" key="9">
    <source>
        <dbReference type="EMBL" id="MBL0387006.1"/>
    </source>
</evidence>
<dbReference type="PANTHER" id="PTHR22762">
    <property type="entry name" value="ALPHA-GLUCOSIDASE"/>
    <property type="match status" value="1"/>
</dbReference>
<dbReference type="Gene3D" id="2.60.40.1760">
    <property type="entry name" value="glycosyl hydrolase (family 31)"/>
    <property type="match status" value="1"/>
</dbReference>
<dbReference type="GO" id="GO:0016787">
    <property type="term" value="F:hydrolase activity"/>
    <property type="evidence" value="ECO:0007669"/>
    <property type="project" value="UniProtKB-KW"/>
</dbReference>
<dbReference type="EMBL" id="JAEQNB010000002">
    <property type="protein sequence ID" value="MBL0387006.1"/>
    <property type="molecule type" value="Genomic_DNA"/>
</dbReference>
<dbReference type="InterPro" id="IPR048395">
    <property type="entry name" value="Glyco_hydro_31_C"/>
</dbReference>
<comment type="caution">
    <text evidence="9">The sequence shown here is derived from an EMBL/GenBank/DDBJ whole genome shotgun (WGS) entry which is preliminary data.</text>
</comment>
<evidence type="ECO:0000256" key="3">
    <source>
        <dbReference type="ARBA" id="ARBA00023295"/>
    </source>
</evidence>
<dbReference type="InterPro" id="IPR030458">
    <property type="entry name" value="Glyco_hydro_31_AS"/>
</dbReference>
<evidence type="ECO:0000256" key="4">
    <source>
        <dbReference type="RuleBase" id="RU361185"/>
    </source>
</evidence>
<feature type="domain" description="Glycoside hydrolase family 31 TIM barrel" evidence="5">
    <location>
        <begin position="254"/>
        <end position="579"/>
    </location>
</feature>
<dbReference type="Pfam" id="PF21365">
    <property type="entry name" value="Glyco_hydro_31_3rd"/>
    <property type="match status" value="1"/>
</dbReference>
<dbReference type="Pfam" id="PF13802">
    <property type="entry name" value="Gal_mutarotas_2"/>
    <property type="match status" value="1"/>
</dbReference>
<dbReference type="CDD" id="cd06604">
    <property type="entry name" value="GH31_glucosidase_II_MalA"/>
    <property type="match status" value="1"/>
</dbReference>
<dbReference type="RefSeq" id="WP_201634438.1">
    <property type="nucleotide sequence ID" value="NZ_JAEQNB010000002.1"/>
</dbReference>
<evidence type="ECO:0000256" key="2">
    <source>
        <dbReference type="ARBA" id="ARBA00022801"/>
    </source>
</evidence>
<evidence type="ECO:0000256" key="1">
    <source>
        <dbReference type="ARBA" id="ARBA00007806"/>
    </source>
</evidence>
<keyword evidence="3 4" id="KW-0326">Glycosidase</keyword>
<dbReference type="PANTHER" id="PTHR22762:SF166">
    <property type="entry name" value="ALPHA-GLUCOSIDASE"/>
    <property type="match status" value="1"/>
</dbReference>
<protein>
    <submittedName>
        <fullName evidence="9">Glycoside hydrolase family 31 protein</fullName>
    </submittedName>
</protein>